<gene>
    <name evidence="8" type="ORF">E4U82_10890</name>
</gene>
<keyword evidence="9" id="KW-1185">Reference proteome</keyword>
<evidence type="ECO:0000313" key="9">
    <source>
        <dbReference type="Proteomes" id="UP000298484"/>
    </source>
</evidence>
<feature type="domain" description="Integrase catalytic" evidence="7">
    <location>
        <begin position="113"/>
        <end position="287"/>
    </location>
</feature>
<dbReference type="PANTHER" id="PTHR35004">
    <property type="entry name" value="TRANSPOSASE RV3428C-RELATED"/>
    <property type="match status" value="1"/>
</dbReference>
<dbReference type="SUPFAM" id="SSF53098">
    <property type="entry name" value="Ribonuclease H-like"/>
    <property type="match status" value="1"/>
</dbReference>
<dbReference type="InterPro" id="IPR012337">
    <property type="entry name" value="RNaseH-like_sf"/>
</dbReference>
<dbReference type="GO" id="GO:0032196">
    <property type="term" value="P:transposition"/>
    <property type="evidence" value="ECO:0007669"/>
    <property type="project" value="UniProtKB-KW"/>
</dbReference>
<evidence type="ECO:0000256" key="3">
    <source>
        <dbReference type="ARBA" id="ARBA00023125"/>
    </source>
</evidence>
<feature type="domain" description="HTH IS21-type" evidence="6">
    <location>
        <begin position="8"/>
        <end position="68"/>
    </location>
</feature>
<evidence type="ECO:0000256" key="5">
    <source>
        <dbReference type="SAM" id="MobiDB-lite"/>
    </source>
</evidence>
<dbReference type="RefSeq" id="WP_135110214.1">
    <property type="nucleotide sequence ID" value="NZ_SRHY01000017.1"/>
</dbReference>
<dbReference type="OrthoDB" id="92877at2"/>
<dbReference type="GO" id="GO:0006310">
    <property type="term" value="P:DNA recombination"/>
    <property type="evidence" value="ECO:0007669"/>
    <property type="project" value="UniProtKB-KW"/>
</dbReference>
<organism evidence="8 9">
    <name type="scientific">Lentibacillus salicampi</name>
    <dbReference type="NCBI Taxonomy" id="175306"/>
    <lineage>
        <taxon>Bacteria</taxon>
        <taxon>Bacillati</taxon>
        <taxon>Bacillota</taxon>
        <taxon>Bacilli</taxon>
        <taxon>Bacillales</taxon>
        <taxon>Bacillaceae</taxon>
        <taxon>Lentibacillus</taxon>
    </lineage>
</organism>
<proteinExistence type="inferred from homology"/>
<keyword evidence="3" id="KW-0238">DNA-binding</keyword>
<name>A0A4Y9AE29_9BACI</name>
<keyword evidence="2" id="KW-0815">Transposition</keyword>
<evidence type="ECO:0000313" key="8">
    <source>
        <dbReference type="EMBL" id="TFJ92654.1"/>
    </source>
</evidence>
<evidence type="ECO:0000256" key="2">
    <source>
        <dbReference type="ARBA" id="ARBA00022578"/>
    </source>
</evidence>
<evidence type="ECO:0000259" key="7">
    <source>
        <dbReference type="PROSITE" id="PS50994"/>
    </source>
</evidence>
<feature type="region of interest" description="Disordered" evidence="5">
    <location>
        <begin position="369"/>
        <end position="392"/>
    </location>
</feature>
<dbReference type="InterPro" id="IPR036397">
    <property type="entry name" value="RNaseH_sf"/>
</dbReference>
<comment type="caution">
    <text evidence="8">The sequence shown here is derived from an EMBL/GenBank/DDBJ whole genome shotgun (WGS) entry which is preliminary data.</text>
</comment>
<dbReference type="GO" id="GO:0015074">
    <property type="term" value="P:DNA integration"/>
    <property type="evidence" value="ECO:0007669"/>
    <property type="project" value="InterPro"/>
</dbReference>
<dbReference type="EMBL" id="SRHY01000017">
    <property type="protein sequence ID" value="TFJ92654.1"/>
    <property type="molecule type" value="Genomic_DNA"/>
</dbReference>
<dbReference type="GO" id="GO:0003677">
    <property type="term" value="F:DNA binding"/>
    <property type="evidence" value="ECO:0007669"/>
    <property type="project" value="UniProtKB-KW"/>
</dbReference>
<dbReference type="Proteomes" id="UP000298484">
    <property type="component" value="Unassembled WGS sequence"/>
</dbReference>
<comment type="similarity">
    <text evidence="1">Belongs to the transposase IS21/IS408/IS1162 family.</text>
</comment>
<dbReference type="Pfam" id="PF00665">
    <property type="entry name" value="rve"/>
    <property type="match status" value="1"/>
</dbReference>
<protein>
    <submittedName>
        <fullName evidence="8">IS21 family transposase</fullName>
    </submittedName>
</protein>
<evidence type="ECO:0000256" key="4">
    <source>
        <dbReference type="ARBA" id="ARBA00023172"/>
    </source>
</evidence>
<sequence>MNYEMREEVFWMIQDLHKKGWSITAIAEEMQVSWPTAKKYTEELPEKQTRPKRKSKLDPYKDYIKRRIEEGTTNCEVLFDELQEKGYTGRKTILKDFVTPFRKAPGKQGIPRYETGPGEQAQVDWMDCGIREMDGSRKRTYGFIMTMSYSRKRFLCFTRNMKMNTFLRCMVQAFEYYGGIPRKVLFDNMKTVVQQRLKKEIILTSEFNDFAFYYGFRVDLCQPGKPRTKGKVENSVKYVRNNFLQRKHEPSLDAWNEDALAWLLTVANYKPNQTTGVAPDERFKEEQDKLQPITGIKPYTVTKWEKRVVNDGYISIKSKKYSVPSRPSLKEVRIRWIDRDTFEVWDHKDKITEYVVDINPDKTVVYRPEHLPKIKGTPDEGDMGLATSPHVQKAPDVEVRSLDYYENLKEEESDYASNR</sequence>
<dbReference type="InterPro" id="IPR001584">
    <property type="entry name" value="Integrase_cat-core"/>
</dbReference>
<evidence type="ECO:0000259" key="6">
    <source>
        <dbReference type="PROSITE" id="PS50531"/>
    </source>
</evidence>
<dbReference type="InterPro" id="IPR017894">
    <property type="entry name" value="HTH_IS21_transposase_type"/>
</dbReference>
<dbReference type="Gene3D" id="3.30.420.10">
    <property type="entry name" value="Ribonuclease H-like superfamily/Ribonuclease H"/>
    <property type="match status" value="1"/>
</dbReference>
<dbReference type="NCBIfam" id="NF033546">
    <property type="entry name" value="transpos_IS21"/>
    <property type="match status" value="1"/>
</dbReference>
<reference evidence="8 9" key="1">
    <citation type="submission" date="2019-03" db="EMBL/GenBank/DDBJ databases">
        <title>Genome sequence of Lentibacillus salicampi ATCC BAA-719.</title>
        <authorList>
            <person name="Maclea K.S."/>
            <person name="Simoes Junior M."/>
        </authorList>
    </citation>
    <scope>NUCLEOTIDE SEQUENCE [LARGE SCALE GENOMIC DNA]</scope>
    <source>
        <strain evidence="8 9">ATCC BAA-719</strain>
    </source>
</reference>
<dbReference type="PANTHER" id="PTHR35004:SF6">
    <property type="entry name" value="TRANSPOSASE"/>
    <property type="match status" value="1"/>
</dbReference>
<dbReference type="PROSITE" id="PS50531">
    <property type="entry name" value="HTH_IS21"/>
    <property type="match status" value="1"/>
</dbReference>
<dbReference type="PROSITE" id="PS50994">
    <property type="entry name" value="INTEGRASE"/>
    <property type="match status" value="1"/>
</dbReference>
<evidence type="ECO:0000256" key="1">
    <source>
        <dbReference type="ARBA" id="ARBA00009277"/>
    </source>
</evidence>
<keyword evidence="4" id="KW-0233">DNA recombination</keyword>
<feature type="compositionally biased region" description="Basic and acidic residues" evidence="5">
    <location>
        <begin position="369"/>
        <end position="378"/>
    </location>
</feature>
<accession>A0A4Y9AE29</accession>
<dbReference type="AlphaFoldDB" id="A0A4Y9AE29"/>